<reference evidence="3 4" key="1">
    <citation type="submission" date="2019-08" db="EMBL/GenBank/DDBJ databases">
        <title>Bradyrhizobium hipponensis sp. nov., a rhizobium isolated from a Lupinus angustifolius root nodule in Tunisia.</title>
        <authorList>
            <person name="Off K."/>
            <person name="Rejili M."/>
            <person name="Mars M."/>
            <person name="Brachmann A."/>
            <person name="Marin M."/>
        </authorList>
    </citation>
    <scope>NUCLEOTIDE SEQUENCE [LARGE SCALE GENOMIC DNA]</scope>
    <source>
        <strain evidence="3 4">CTAW71</strain>
    </source>
</reference>
<dbReference type="EMBL" id="VSSS01000023">
    <property type="protein sequence ID" value="TYL95940.1"/>
    <property type="molecule type" value="Genomic_DNA"/>
</dbReference>
<keyword evidence="4" id="KW-1185">Reference proteome</keyword>
<dbReference type="Proteomes" id="UP000324758">
    <property type="component" value="Unassembled WGS sequence"/>
</dbReference>
<feature type="domain" description="Phosphatidic acid phosphatase type 2/haloperoxidase" evidence="2">
    <location>
        <begin position="163"/>
        <end position="250"/>
    </location>
</feature>
<feature type="region of interest" description="Disordered" evidence="1">
    <location>
        <begin position="1"/>
        <end position="31"/>
    </location>
</feature>
<dbReference type="AlphaFoldDB" id="A0A5D3KTQ4"/>
<dbReference type="GO" id="GO:0030288">
    <property type="term" value="C:outer membrane-bounded periplasmic space"/>
    <property type="evidence" value="ECO:0007669"/>
    <property type="project" value="InterPro"/>
</dbReference>
<dbReference type="InterPro" id="IPR001011">
    <property type="entry name" value="Acid_Pase_classA_bac"/>
</dbReference>
<dbReference type="InterPro" id="IPR000326">
    <property type="entry name" value="PAP2/HPO"/>
</dbReference>
<accession>A0A5D3KTQ4</accession>
<dbReference type="InterPro" id="IPR036938">
    <property type="entry name" value="PAP2/HPO_sf"/>
</dbReference>
<gene>
    <name evidence="3" type="ORF">FXB40_13575</name>
</gene>
<evidence type="ECO:0000313" key="4">
    <source>
        <dbReference type="Proteomes" id="UP000324758"/>
    </source>
</evidence>
<dbReference type="OrthoDB" id="9780507at2"/>
<dbReference type="Pfam" id="PF01569">
    <property type="entry name" value="PAP2"/>
    <property type="match status" value="1"/>
</dbReference>
<name>A0A5D3KTQ4_9BRAD</name>
<dbReference type="GO" id="GO:0003993">
    <property type="term" value="F:acid phosphatase activity"/>
    <property type="evidence" value="ECO:0007669"/>
    <property type="project" value="InterPro"/>
</dbReference>
<protein>
    <submittedName>
        <fullName evidence="3">Phosphatase PAP2 family protein</fullName>
    </submittedName>
</protein>
<evidence type="ECO:0000256" key="1">
    <source>
        <dbReference type="SAM" id="MobiDB-lite"/>
    </source>
</evidence>
<dbReference type="RefSeq" id="WP_148772692.1">
    <property type="nucleotide sequence ID" value="NZ_VSSS01000023.1"/>
</dbReference>
<dbReference type="Gene3D" id="1.20.144.10">
    <property type="entry name" value="Phosphatidic acid phosphatase type 2/haloperoxidase"/>
    <property type="match status" value="1"/>
</dbReference>
<evidence type="ECO:0000259" key="2">
    <source>
        <dbReference type="Pfam" id="PF01569"/>
    </source>
</evidence>
<sequence length="291" mass="31913">MGGGWQGGGWLGGGWQGGGWQGGGWQGGGGGVPTFAMRADKPFADFAVPLNDTARYPDFPKRYWDPDLWALTILPEFFTLPKINAADPHPFAWQNITLPAPAPITAIDIGRMLILAVTERPEALGEIIQQDQNLQLSWLQLLMMDASTHPCTFLLMKLAARVGETMMMVLKRQFDRPRPSQVSPNLFPPVAVPGHGSYPAGHALIGRLTSICLDEVVPNRTAALMELARRAGFNRVIAGLHYESDVIEGYKVADRILPLLNLCPTYTKVKNELVLRSEWVVDPLPPPGTNQ</sequence>
<proteinExistence type="predicted"/>
<organism evidence="3 4">
    <name type="scientific">Bradyrhizobium rifense</name>
    <dbReference type="NCBI Taxonomy" id="515499"/>
    <lineage>
        <taxon>Bacteria</taxon>
        <taxon>Pseudomonadati</taxon>
        <taxon>Pseudomonadota</taxon>
        <taxon>Alphaproteobacteria</taxon>
        <taxon>Hyphomicrobiales</taxon>
        <taxon>Nitrobacteraceae</taxon>
        <taxon>Bradyrhizobium</taxon>
    </lineage>
</organism>
<dbReference type="PRINTS" id="PR00483">
    <property type="entry name" value="BACPHPHTASE"/>
</dbReference>
<dbReference type="SUPFAM" id="SSF48317">
    <property type="entry name" value="Acid phosphatase/Vanadium-dependent haloperoxidase"/>
    <property type="match status" value="1"/>
</dbReference>
<evidence type="ECO:0000313" key="3">
    <source>
        <dbReference type="EMBL" id="TYL95940.1"/>
    </source>
</evidence>
<comment type="caution">
    <text evidence="3">The sequence shown here is derived from an EMBL/GenBank/DDBJ whole genome shotgun (WGS) entry which is preliminary data.</text>
</comment>